<feature type="non-terminal residue" evidence="6">
    <location>
        <position position="1"/>
    </location>
</feature>
<dbReference type="AlphaFoldDB" id="Q45W62"/>
<keyword evidence="2" id="KW-0863">Zinc-finger</keyword>
<keyword evidence="2" id="KW-0479">Metal-binding</keyword>
<dbReference type="SMART" id="SM00343">
    <property type="entry name" value="ZnF_C2HC"/>
    <property type="match status" value="1"/>
</dbReference>
<reference evidence="6" key="1">
    <citation type="submission" date="2005-06" db="EMBL/GenBank/DDBJ databases">
        <title>Divergent groups of LTR retrotransposons from Phanerochaete chrysosporium.</title>
        <authorList>
            <person name="Novikova O."/>
            <person name="Fursov M."/>
            <person name="Shutov O."/>
            <person name="Blinov A."/>
        </authorList>
    </citation>
    <scope>NUCLEOTIDE SEQUENCE</scope>
    <source>
        <strain evidence="6">RP-78</strain>
    </source>
</reference>
<feature type="compositionally biased region" description="Basic residues" evidence="4">
    <location>
        <begin position="159"/>
        <end position="168"/>
    </location>
</feature>
<protein>
    <submittedName>
        <fullName evidence="6">Gag</fullName>
    </submittedName>
</protein>
<dbReference type="GO" id="GO:0006397">
    <property type="term" value="P:mRNA processing"/>
    <property type="evidence" value="ECO:0007669"/>
    <property type="project" value="UniProtKB-KW"/>
</dbReference>
<feature type="region of interest" description="Disordered" evidence="4">
    <location>
        <begin position="1"/>
        <end position="100"/>
    </location>
</feature>
<accession>Q45W62</accession>
<feature type="compositionally biased region" description="Acidic residues" evidence="4">
    <location>
        <begin position="1"/>
        <end position="10"/>
    </location>
</feature>
<keyword evidence="2" id="KW-0862">Zinc</keyword>
<feature type="domain" description="CCHC-type" evidence="5">
    <location>
        <begin position="515"/>
        <end position="531"/>
    </location>
</feature>
<feature type="compositionally biased region" description="Basic and acidic residues" evidence="4">
    <location>
        <begin position="142"/>
        <end position="151"/>
    </location>
</feature>
<feature type="compositionally biased region" description="Low complexity" evidence="4">
    <location>
        <begin position="33"/>
        <end position="44"/>
    </location>
</feature>
<dbReference type="EMBL" id="DQ097841">
    <property type="protein sequence ID" value="AAZ28940.1"/>
    <property type="molecule type" value="Genomic_DNA"/>
</dbReference>
<evidence type="ECO:0000313" key="6">
    <source>
        <dbReference type="EMBL" id="AAZ28940.1"/>
    </source>
</evidence>
<dbReference type="SUPFAM" id="SSF57756">
    <property type="entry name" value="Retrovirus zinc finger-like domains"/>
    <property type="match status" value="1"/>
</dbReference>
<dbReference type="GO" id="GO:0008270">
    <property type="term" value="F:zinc ion binding"/>
    <property type="evidence" value="ECO:0007669"/>
    <property type="project" value="UniProtKB-KW"/>
</dbReference>
<organism evidence="6">
    <name type="scientific">Phanerochaete chrysosporium (strain RP-78 / ATCC MYA-4764 / FGSC 9002)</name>
    <name type="common">White-rot fungus</name>
    <name type="synonym">Sporotrichum pruinosum</name>
    <dbReference type="NCBI Taxonomy" id="273507"/>
    <lineage>
        <taxon>Eukaryota</taxon>
        <taxon>Fungi</taxon>
        <taxon>Dikarya</taxon>
        <taxon>Basidiomycota</taxon>
        <taxon>Agaricomycotina</taxon>
        <taxon>Agaricomycetes</taxon>
        <taxon>Polyporales</taxon>
        <taxon>Phanerochaetaceae</taxon>
        <taxon>Phanerodontia</taxon>
        <taxon>Phanerodontia chrysosporium</taxon>
    </lineage>
</organism>
<evidence type="ECO:0000256" key="4">
    <source>
        <dbReference type="SAM" id="MobiDB-lite"/>
    </source>
</evidence>
<evidence type="ECO:0000256" key="1">
    <source>
        <dbReference type="ARBA" id="ARBA00022664"/>
    </source>
</evidence>
<feature type="compositionally biased region" description="Basic and acidic residues" evidence="4">
    <location>
        <begin position="11"/>
        <end position="21"/>
    </location>
</feature>
<feature type="region of interest" description="Disordered" evidence="4">
    <location>
        <begin position="137"/>
        <end position="171"/>
    </location>
</feature>
<dbReference type="PROSITE" id="PS50158">
    <property type="entry name" value="ZF_CCHC"/>
    <property type="match status" value="1"/>
</dbReference>
<feature type="region of interest" description="Disordered" evidence="4">
    <location>
        <begin position="212"/>
        <end position="275"/>
    </location>
</feature>
<gene>
    <name evidence="6" type="primary">gag</name>
</gene>
<name>Q45W62_PHACR</name>
<dbReference type="Gene3D" id="4.10.60.10">
    <property type="entry name" value="Zinc finger, CCHC-type"/>
    <property type="match status" value="1"/>
</dbReference>
<dbReference type="InterPro" id="IPR001878">
    <property type="entry name" value="Znf_CCHC"/>
</dbReference>
<feature type="compositionally biased region" description="Basic and acidic residues" evidence="4">
    <location>
        <begin position="433"/>
        <end position="443"/>
    </location>
</feature>
<keyword evidence="1" id="KW-0507">mRNA processing</keyword>
<proteinExistence type="predicted"/>
<feature type="coiled-coil region" evidence="3">
    <location>
        <begin position="100"/>
        <end position="134"/>
    </location>
</feature>
<feature type="compositionally biased region" description="Low complexity" evidence="4">
    <location>
        <begin position="222"/>
        <end position="247"/>
    </location>
</feature>
<feature type="compositionally biased region" description="Polar residues" evidence="4">
    <location>
        <begin position="85"/>
        <end position="94"/>
    </location>
</feature>
<keyword evidence="3" id="KW-0175">Coiled coil</keyword>
<evidence type="ECO:0000256" key="2">
    <source>
        <dbReference type="PROSITE-ProRule" id="PRU00047"/>
    </source>
</evidence>
<evidence type="ECO:0000259" key="5">
    <source>
        <dbReference type="PROSITE" id="PS50158"/>
    </source>
</evidence>
<dbReference type="InterPro" id="IPR036875">
    <property type="entry name" value="Znf_CCHC_sf"/>
</dbReference>
<dbReference type="Pfam" id="PF00098">
    <property type="entry name" value="zf-CCHC"/>
    <property type="match status" value="1"/>
</dbReference>
<sequence length="973" mass="107103">LEDPPQELDPEAQRRMLEYFARHRSPKPADAASVTSEQSSTSSTKPGTAQQAAVDFWASQRHRRSTDGRSPSPAPARQAHARSPSPMSVDNTPVQGDPLLLYARAERERLSHEIETMRAELHELRLLARDAVETLSTVRQTKRADTERRTESVSAAPRKDHKKSRKNKALVVPKASDIALSAPVHGENLRPVNQVEPSSYLGKAFGSLAKLSERRTRRAPLSDSSGASGSSESSSDSSSSDSSTGSSIAEVLSRSRRKSSRIKKPTLKPREPTRYDGRANVQDFHRFLQECTDYVQGHRLKPKRYAAVLAPFMLGKAYRFYSVSVANNPAEWTLEQLFKALFDFCFPTDFRIRQREALRNAQQGRRSVQEYVCDLEELFMMAGVISEEEKVIKLWYGLNTYIQQELWRFNLSPTASTWDEVVKAASRFEMAEGARFSERRSSDTHGGPRSGDGPNRRSGGSSHRRNGEGGVSPRAGAVTSPLTPRAARPHAGGTRPASGVSLSEKDKADLRAAGKCFHCREAGHLARNCPKVNHAVSDRRGHPPGVHAYGIDVDFAEAENLRALADSTVSTSAISIGMITIEGVDDLPALVPCSDSDRSSASDEMTQRWLHDIGVATDPRRMTPVRIDWSIAVPPVEFPKTARLGRVYEAIGDVLARRAIKVLRRHAPYCCGNIEYDDGIYRFDDILVYQVSEDDYVIMGPHPLEDVLIPRAYLADADFNLPAWYHHQVAQQLRHKVCKRQGVRGERMGNALVQVVESTLNTLILFPDSWVAFRGADVEARRFTCHAGMSAGEPVVVVNDTYLYMSTEIPYELALEHRFDLANCYAVAVQAGFLGPPFTDDDLEGELLRLFGNADPGTADDGESLICFAAGLAANAPSVSTVQRTAASVRDFKRLIPEPAIVVVHVNGQPARALLDSGSLADFVSTVTDVTVLPYFSPISGHFPRLIQRASSPRAVWSPSRPCSAPGHSAPAP</sequence>
<dbReference type="GO" id="GO:0003676">
    <property type="term" value="F:nucleic acid binding"/>
    <property type="evidence" value="ECO:0007669"/>
    <property type="project" value="InterPro"/>
</dbReference>
<feature type="region of interest" description="Disordered" evidence="4">
    <location>
        <begin position="433"/>
        <end position="503"/>
    </location>
</feature>
<feature type="compositionally biased region" description="Basic residues" evidence="4">
    <location>
        <begin position="254"/>
        <end position="267"/>
    </location>
</feature>
<evidence type="ECO:0000256" key="3">
    <source>
        <dbReference type="SAM" id="Coils"/>
    </source>
</evidence>